<keyword evidence="3" id="KW-1185">Reference proteome</keyword>
<dbReference type="STRING" id="283737.SAMN05660453_0700"/>
<evidence type="ECO:0000313" key="3">
    <source>
        <dbReference type="Proteomes" id="UP000199376"/>
    </source>
</evidence>
<keyword evidence="1" id="KW-1133">Transmembrane helix</keyword>
<feature type="transmembrane region" description="Helical" evidence="1">
    <location>
        <begin position="67"/>
        <end position="87"/>
    </location>
</feature>
<sequence length="88" mass="10094">MILSMIFIILSYVIQIYSYALVIYILMSWLPGLYHTWFGRELGKIIEPYLALFSFIKPLGILDLRPLVAFFGLEALSFALAYLQALVS</sequence>
<protein>
    <submittedName>
        <fullName evidence="2">YggT family protein</fullName>
    </submittedName>
</protein>
<evidence type="ECO:0000313" key="2">
    <source>
        <dbReference type="EMBL" id="SFB95196.1"/>
    </source>
</evidence>
<dbReference type="Pfam" id="PF02325">
    <property type="entry name" value="CCB3_YggT"/>
    <property type="match status" value="1"/>
</dbReference>
<name>A0A1I1F8C6_9LACO</name>
<organism evidence="2 3">
    <name type="scientific">Fructobacillus durionis</name>
    <dbReference type="NCBI Taxonomy" id="283737"/>
    <lineage>
        <taxon>Bacteria</taxon>
        <taxon>Bacillati</taxon>
        <taxon>Bacillota</taxon>
        <taxon>Bacilli</taxon>
        <taxon>Lactobacillales</taxon>
        <taxon>Lactobacillaceae</taxon>
        <taxon>Fructobacillus</taxon>
    </lineage>
</organism>
<feature type="transmembrane region" description="Helical" evidence="1">
    <location>
        <begin position="6"/>
        <end position="30"/>
    </location>
</feature>
<dbReference type="InterPro" id="IPR003425">
    <property type="entry name" value="CCB3/YggT"/>
</dbReference>
<reference evidence="2 3" key="1">
    <citation type="submission" date="2016-10" db="EMBL/GenBank/DDBJ databases">
        <authorList>
            <person name="de Groot N.N."/>
        </authorList>
    </citation>
    <scope>NUCLEOTIDE SEQUENCE [LARGE SCALE GENOMIC DNA]</scope>
    <source>
        <strain evidence="2 3">DSM 19113</strain>
    </source>
</reference>
<keyword evidence="1" id="KW-0812">Transmembrane</keyword>
<gene>
    <name evidence="2" type="ORF">SAMN05660453_0700</name>
</gene>
<dbReference type="GO" id="GO:0016020">
    <property type="term" value="C:membrane"/>
    <property type="evidence" value="ECO:0007669"/>
    <property type="project" value="InterPro"/>
</dbReference>
<dbReference type="Proteomes" id="UP000199376">
    <property type="component" value="Unassembled WGS sequence"/>
</dbReference>
<dbReference type="AlphaFoldDB" id="A0A1I1F8C6"/>
<accession>A0A1I1F8C6</accession>
<proteinExistence type="predicted"/>
<evidence type="ECO:0000256" key="1">
    <source>
        <dbReference type="SAM" id="Phobius"/>
    </source>
</evidence>
<keyword evidence="1" id="KW-0472">Membrane</keyword>
<dbReference type="EMBL" id="FOLI01000002">
    <property type="protein sequence ID" value="SFB95196.1"/>
    <property type="molecule type" value="Genomic_DNA"/>
</dbReference>